<dbReference type="AlphaFoldDB" id="A0AAV5B1D9"/>
<evidence type="ECO:0000256" key="12">
    <source>
        <dbReference type="ARBA" id="ARBA00023273"/>
    </source>
</evidence>
<evidence type="ECO:0000256" key="21">
    <source>
        <dbReference type="ARBA" id="ARBA00047969"/>
    </source>
</evidence>
<evidence type="ECO:0000256" key="20">
    <source>
        <dbReference type="ARBA" id="ARBA00047734"/>
    </source>
</evidence>
<comment type="catalytic activity">
    <reaction evidence="19">
        <text>octanoyl-CoA + H2O = octanoate + CoA + H(+)</text>
        <dbReference type="Rhea" id="RHEA:30143"/>
        <dbReference type="ChEBI" id="CHEBI:15377"/>
        <dbReference type="ChEBI" id="CHEBI:15378"/>
        <dbReference type="ChEBI" id="CHEBI:25646"/>
        <dbReference type="ChEBI" id="CHEBI:57287"/>
        <dbReference type="ChEBI" id="CHEBI:57386"/>
    </reaction>
    <physiologicalReaction direction="left-to-right" evidence="19">
        <dbReference type="Rhea" id="RHEA:30144"/>
    </physiologicalReaction>
</comment>
<dbReference type="GO" id="GO:0016787">
    <property type="term" value="F:hydrolase activity"/>
    <property type="evidence" value="ECO:0007669"/>
    <property type="project" value="UniProtKB-KW"/>
</dbReference>
<dbReference type="SUPFAM" id="SSF54637">
    <property type="entry name" value="Thioesterase/thiol ester dehydrase-isomerase"/>
    <property type="match status" value="1"/>
</dbReference>
<dbReference type="PANTHER" id="PTHR12418">
    <property type="entry name" value="ACYL-COENZYME A THIOESTERASE THEM4"/>
    <property type="match status" value="1"/>
</dbReference>
<dbReference type="InterPro" id="IPR029069">
    <property type="entry name" value="HotDog_dom_sf"/>
</dbReference>
<evidence type="ECO:0000256" key="15">
    <source>
        <dbReference type="ARBA" id="ARBA00038456"/>
    </source>
</evidence>
<dbReference type="Gene3D" id="3.10.129.10">
    <property type="entry name" value="Hotdog Thioesterase"/>
    <property type="match status" value="1"/>
</dbReference>
<keyword evidence="26" id="KW-1185">Reference proteome</keyword>
<evidence type="ECO:0000259" key="24">
    <source>
        <dbReference type="Pfam" id="PF03061"/>
    </source>
</evidence>
<dbReference type="Proteomes" id="UP001055025">
    <property type="component" value="Unassembled WGS sequence"/>
</dbReference>
<comment type="catalytic activity">
    <reaction evidence="21">
        <text>decanoyl-CoA + H2O = decanoate + CoA + H(+)</text>
        <dbReference type="Rhea" id="RHEA:40059"/>
        <dbReference type="ChEBI" id="CHEBI:15377"/>
        <dbReference type="ChEBI" id="CHEBI:15378"/>
        <dbReference type="ChEBI" id="CHEBI:27689"/>
        <dbReference type="ChEBI" id="CHEBI:57287"/>
        <dbReference type="ChEBI" id="CHEBI:61430"/>
    </reaction>
    <physiologicalReaction direction="left-to-right" evidence="21">
        <dbReference type="Rhea" id="RHEA:40060"/>
    </physiologicalReaction>
</comment>
<dbReference type="PANTHER" id="PTHR12418:SF19">
    <property type="entry name" value="ACYL-COENZYME A THIOESTERASE THEM4"/>
    <property type="match status" value="1"/>
</dbReference>
<evidence type="ECO:0000256" key="5">
    <source>
        <dbReference type="ARBA" id="ARBA00022490"/>
    </source>
</evidence>
<gene>
    <name evidence="25" type="ORF">ATOP_03280</name>
</gene>
<keyword evidence="5" id="KW-0963">Cytoplasm</keyword>
<comment type="catalytic activity">
    <reaction evidence="22">
        <text>dodecanoyl-CoA + H2O = dodecanoate + CoA + H(+)</text>
        <dbReference type="Rhea" id="RHEA:30135"/>
        <dbReference type="ChEBI" id="CHEBI:15377"/>
        <dbReference type="ChEBI" id="CHEBI:15378"/>
        <dbReference type="ChEBI" id="CHEBI:18262"/>
        <dbReference type="ChEBI" id="CHEBI:57287"/>
        <dbReference type="ChEBI" id="CHEBI:57375"/>
    </reaction>
    <physiologicalReaction direction="left-to-right" evidence="22">
        <dbReference type="Rhea" id="RHEA:30136"/>
    </physiologicalReaction>
</comment>
<keyword evidence="6" id="KW-0053">Apoptosis</keyword>
<evidence type="ECO:0000256" key="18">
    <source>
        <dbReference type="ARBA" id="ARBA00043210"/>
    </source>
</evidence>
<dbReference type="GO" id="GO:0006631">
    <property type="term" value="P:fatty acid metabolic process"/>
    <property type="evidence" value="ECO:0007669"/>
    <property type="project" value="UniProtKB-KW"/>
</dbReference>
<evidence type="ECO:0000256" key="14">
    <source>
        <dbReference type="ARBA" id="ARBA00037002"/>
    </source>
</evidence>
<evidence type="ECO:0000256" key="10">
    <source>
        <dbReference type="ARBA" id="ARBA00023098"/>
    </source>
</evidence>
<evidence type="ECO:0000256" key="6">
    <source>
        <dbReference type="ARBA" id="ARBA00022703"/>
    </source>
</evidence>
<evidence type="ECO:0000256" key="22">
    <source>
        <dbReference type="ARBA" id="ARBA00048074"/>
    </source>
</evidence>
<evidence type="ECO:0000256" key="4">
    <source>
        <dbReference type="ARBA" id="ARBA00022475"/>
    </source>
</evidence>
<evidence type="ECO:0000256" key="19">
    <source>
        <dbReference type="ARBA" id="ARBA00047588"/>
    </source>
</evidence>
<feature type="domain" description="Thioesterase" evidence="24">
    <location>
        <begin position="55"/>
        <end position="130"/>
    </location>
</feature>
<evidence type="ECO:0000256" key="3">
    <source>
        <dbReference type="ARBA" id="ARBA00004632"/>
    </source>
</evidence>
<dbReference type="InterPro" id="IPR006683">
    <property type="entry name" value="Thioestr_dom"/>
</dbReference>
<keyword evidence="4" id="KW-1003">Cell membrane</keyword>
<dbReference type="InterPro" id="IPR052365">
    <property type="entry name" value="THEM4/THEM5_acyl-CoA_thioest"/>
</dbReference>
<evidence type="ECO:0000256" key="13">
    <source>
        <dbReference type="ARBA" id="ARBA00035852"/>
    </source>
</evidence>
<comment type="catalytic activity">
    <reaction evidence="20">
        <text>hexadecanoyl-CoA + H2O = hexadecanoate + CoA + H(+)</text>
        <dbReference type="Rhea" id="RHEA:16645"/>
        <dbReference type="ChEBI" id="CHEBI:7896"/>
        <dbReference type="ChEBI" id="CHEBI:15377"/>
        <dbReference type="ChEBI" id="CHEBI:15378"/>
        <dbReference type="ChEBI" id="CHEBI:57287"/>
        <dbReference type="ChEBI" id="CHEBI:57379"/>
        <dbReference type="EC" id="3.1.2.2"/>
    </reaction>
    <physiologicalReaction direction="left-to-right" evidence="20">
        <dbReference type="Rhea" id="RHEA:16646"/>
    </physiologicalReaction>
</comment>
<dbReference type="CDD" id="cd03443">
    <property type="entry name" value="PaaI_thioesterase"/>
    <property type="match status" value="1"/>
</dbReference>
<comment type="catalytic activity">
    <reaction evidence="13">
        <text>(5Z,8Z,11Z,14Z)-eicosatetraenoyl-CoA + H2O = (5Z,8Z,11Z,14Z)-eicosatetraenoate + CoA + H(+)</text>
        <dbReference type="Rhea" id="RHEA:40151"/>
        <dbReference type="ChEBI" id="CHEBI:15377"/>
        <dbReference type="ChEBI" id="CHEBI:15378"/>
        <dbReference type="ChEBI" id="CHEBI:32395"/>
        <dbReference type="ChEBI" id="CHEBI:57287"/>
        <dbReference type="ChEBI" id="CHEBI:57368"/>
    </reaction>
    <physiologicalReaction direction="left-to-right" evidence="13">
        <dbReference type="Rhea" id="RHEA:40152"/>
    </physiologicalReaction>
</comment>
<comment type="caution">
    <text evidence="25">The sequence shown here is derived from an EMBL/GenBank/DDBJ whole genome shotgun (WGS) entry which is preliminary data.</text>
</comment>
<dbReference type="EC" id="3.1.2.2" evidence="16"/>
<comment type="catalytic activity">
    <reaction evidence="23">
        <text>tetradecanoyl-CoA + H2O = tetradecanoate + CoA + H(+)</text>
        <dbReference type="Rhea" id="RHEA:40119"/>
        <dbReference type="ChEBI" id="CHEBI:15377"/>
        <dbReference type="ChEBI" id="CHEBI:15378"/>
        <dbReference type="ChEBI" id="CHEBI:30807"/>
        <dbReference type="ChEBI" id="CHEBI:57287"/>
        <dbReference type="ChEBI" id="CHEBI:57385"/>
    </reaction>
    <physiologicalReaction direction="left-to-right" evidence="23">
        <dbReference type="Rhea" id="RHEA:40120"/>
    </physiologicalReaction>
</comment>
<keyword evidence="7" id="KW-0378">Hydrolase</keyword>
<evidence type="ECO:0000313" key="25">
    <source>
        <dbReference type="EMBL" id="GJM54673.1"/>
    </source>
</evidence>
<comment type="catalytic activity">
    <reaction evidence="14">
        <text>(9Z)-octadecenoyl-CoA + H2O = (9Z)-octadecenoate + CoA + H(+)</text>
        <dbReference type="Rhea" id="RHEA:40139"/>
        <dbReference type="ChEBI" id="CHEBI:15377"/>
        <dbReference type="ChEBI" id="CHEBI:15378"/>
        <dbReference type="ChEBI" id="CHEBI:30823"/>
        <dbReference type="ChEBI" id="CHEBI:57287"/>
        <dbReference type="ChEBI" id="CHEBI:57387"/>
    </reaction>
    <physiologicalReaction direction="left-to-right" evidence="14">
        <dbReference type="Rhea" id="RHEA:40140"/>
    </physiologicalReaction>
</comment>
<protein>
    <recommendedName>
        <fullName evidence="17">Acyl-coenzyme A thioesterase THEM4</fullName>
        <ecNumber evidence="16">3.1.2.2</ecNumber>
    </recommendedName>
    <alternativeName>
        <fullName evidence="18">Thioesterase superfamily member 4</fullName>
    </alternativeName>
</protein>
<comment type="subcellular location">
    <subcellularLocation>
        <location evidence="3">Cell projection</location>
        <location evidence="3">Ruffle membrane</location>
    </subcellularLocation>
    <subcellularLocation>
        <location evidence="2">Cytoplasm</location>
    </subcellularLocation>
    <subcellularLocation>
        <location evidence="1">Membrane</location>
        <topology evidence="1">Peripheral membrane protein</topology>
    </subcellularLocation>
</comment>
<name>A0AAV5B1D9_9ACTN</name>
<keyword evidence="12" id="KW-0966">Cell projection</keyword>
<dbReference type="GO" id="GO:0005737">
    <property type="term" value="C:cytoplasm"/>
    <property type="evidence" value="ECO:0007669"/>
    <property type="project" value="UniProtKB-SubCell"/>
</dbReference>
<evidence type="ECO:0000256" key="17">
    <source>
        <dbReference type="ARBA" id="ARBA00040123"/>
    </source>
</evidence>
<evidence type="ECO:0000256" key="9">
    <source>
        <dbReference type="ARBA" id="ARBA00022946"/>
    </source>
</evidence>
<evidence type="ECO:0000256" key="1">
    <source>
        <dbReference type="ARBA" id="ARBA00004170"/>
    </source>
</evidence>
<dbReference type="Pfam" id="PF03061">
    <property type="entry name" value="4HBT"/>
    <property type="match status" value="1"/>
</dbReference>
<organism evidence="25 26">
    <name type="scientific">Granulimonas faecalis</name>
    <dbReference type="NCBI Taxonomy" id="2894155"/>
    <lineage>
        <taxon>Bacteria</taxon>
        <taxon>Bacillati</taxon>
        <taxon>Actinomycetota</taxon>
        <taxon>Coriobacteriia</taxon>
        <taxon>Coriobacteriales</taxon>
        <taxon>Kribbibacteriaceae</taxon>
        <taxon>Granulimonas</taxon>
    </lineage>
</organism>
<accession>A0AAV5B1D9</accession>
<keyword evidence="11" id="KW-0472">Membrane</keyword>
<evidence type="ECO:0000256" key="16">
    <source>
        <dbReference type="ARBA" id="ARBA00038848"/>
    </source>
</evidence>
<reference evidence="25" key="1">
    <citation type="journal article" date="2022" name="Int. J. Syst. Evol. Microbiol.">
        <title>Granulimonas faecalis gen. nov., sp. nov., and Leptogranulimonas caecicola gen. nov., sp. nov., novel lactate-producing Atopobiaceae bacteria isolated from mouse intestines, and an emended description of the family Atopobiaceae.</title>
        <authorList>
            <person name="Morinaga K."/>
            <person name="Kusada H."/>
            <person name="Sakamoto S."/>
            <person name="Murakami T."/>
            <person name="Toyoda A."/>
            <person name="Mori H."/>
            <person name="Meng X.Y."/>
            <person name="Takashino M."/>
            <person name="Murotomi K."/>
            <person name="Tamaki H."/>
        </authorList>
    </citation>
    <scope>NUCLEOTIDE SEQUENCE</scope>
    <source>
        <strain evidence="25">OPF53</strain>
    </source>
</reference>
<evidence type="ECO:0000256" key="11">
    <source>
        <dbReference type="ARBA" id="ARBA00023136"/>
    </source>
</evidence>
<keyword evidence="8" id="KW-0276">Fatty acid metabolism</keyword>
<keyword evidence="10" id="KW-0443">Lipid metabolism</keyword>
<evidence type="ECO:0000313" key="26">
    <source>
        <dbReference type="Proteomes" id="UP001055025"/>
    </source>
</evidence>
<evidence type="ECO:0000256" key="7">
    <source>
        <dbReference type="ARBA" id="ARBA00022801"/>
    </source>
</evidence>
<dbReference type="RefSeq" id="WP_265590528.1">
    <property type="nucleotide sequence ID" value="NZ_BQKC01000001.1"/>
</dbReference>
<proteinExistence type="inferred from homology"/>
<evidence type="ECO:0000256" key="8">
    <source>
        <dbReference type="ARBA" id="ARBA00022832"/>
    </source>
</evidence>
<dbReference type="GO" id="GO:0016020">
    <property type="term" value="C:membrane"/>
    <property type="evidence" value="ECO:0007669"/>
    <property type="project" value="UniProtKB-SubCell"/>
</dbReference>
<sequence length="168" mass="18507">MACSHLHNQPINDECFVCGFDNPAGLEAQFVERDDAPGRVVGLFTPKPIHQSYPGRLHGGVAAAMCDETIGRAFITDHPDQWGVTMELKLRYRKPTPIGESLEVVGVITKVTRRTFEGTCELRRQDGTVCVTAEATYMILPVERIVGECSDEGSYVWEDDGRPVPAGE</sequence>
<dbReference type="EMBL" id="BQKC01000001">
    <property type="protein sequence ID" value="GJM54673.1"/>
    <property type="molecule type" value="Genomic_DNA"/>
</dbReference>
<evidence type="ECO:0000256" key="2">
    <source>
        <dbReference type="ARBA" id="ARBA00004496"/>
    </source>
</evidence>
<evidence type="ECO:0000256" key="23">
    <source>
        <dbReference type="ARBA" id="ARBA00048180"/>
    </source>
</evidence>
<keyword evidence="9" id="KW-0809">Transit peptide</keyword>
<comment type="similarity">
    <text evidence="15">Belongs to the THEM4/THEM5 thioesterase family.</text>
</comment>